<evidence type="ECO:0000259" key="8">
    <source>
        <dbReference type="SMART" id="SM00043"/>
    </source>
</evidence>
<dbReference type="AlphaFoldDB" id="A0A023FPZ6"/>
<dbReference type="GO" id="GO:0031982">
    <property type="term" value="C:vesicle"/>
    <property type="evidence" value="ECO:0007669"/>
    <property type="project" value="TreeGrafter"/>
</dbReference>
<evidence type="ECO:0000256" key="2">
    <source>
        <dbReference type="ARBA" id="ARBA00009403"/>
    </source>
</evidence>
<evidence type="ECO:0000256" key="7">
    <source>
        <dbReference type="SAM" id="SignalP"/>
    </source>
</evidence>
<keyword evidence="6 7" id="KW-0732">Signal</keyword>
<comment type="similarity">
    <text evidence="2">Belongs to the cystatin family.</text>
</comment>
<dbReference type="Gene3D" id="3.10.450.10">
    <property type="match status" value="1"/>
</dbReference>
<keyword evidence="4" id="KW-0646">Protease inhibitor</keyword>
<protein>
    <submittedName>
        <fullName evidence="9">Putative cystatin</fullName>
    </submittedName>
</protein>
<dbReference type="MEROPS" id="I25.049"/>
<dbReference type="EMBL" id="GBBK01000671">
    <property type="protein sequence ID" value="JAC23811.1"/>
    <property type="molecule type" value="mRNA"/>
</dbReference>
<feature type="signal peptide" evidence="7">
    <location>
        <begin position="1"/>
        <end position="20"/>
    </location>
</feature>
<dbReference type="CDD" id="cd00042">
    <property type="entry name" value="CY"/>
    <property type="match status" value="1"/>
</dbReference>
<evidence type="ECO:0000256" key="5">
    <source>
        <dbReference type="ARBA" id="ARBA00022704"/>
    </source>
</evidence>
<accession>A0A023FPZ6</accession>
<dbReference type="GO" id="GO:0005737">
    <property type="term" value="C:cytoplasm"/>
    <property type="evidence" value="ECO:0007669"/>
    <property type="project" value="TreeGrafter"/>
</dbReference>
<evidence type="ECO:0000256" key="4">
    <source>
        <dbReference type="ARBA" id="ARBA00022690"/>
    </source>
</evidence>
<dbReference type="SUPFAM" id="SSF54403">
    <property type="entry name" value="Cystatin/monellin"/>
    <property type="match status" value="1"/>
</dbReference>
<evidence type="ECO:0000313" key="9">
    <source>
        <dbReference type="EMBL" id="JAC23811.1"/>
    </source>
</evidence>
<organism evidence="9">
    <name type="scientific">Amblyomma cajennense</name>
    <name type="common">Cayenne tick</name>
    <name type="synonym">Acarus cajennensis</name>
    <dbReference type="NCBI Taxonomy" id="34607"/>
    <lineage>
        <taxon>Eukaryota</taxon>
        <taxon>Metazoa</taxon>
        <taxon>Ecdysozoa</taxon>
        <taxon>Arthropoda</taxon>
        <taxon>Chelicerata</taxon>
        <taxon>Arachnida</taxon>
        <taxon>Acari</taxon>
        <taxon>Parasitiformes</taxon>
        <taxon>Ixodida</taxon>
        <taxon>Ixodoidea</taxon>
        <taxon>Ixodidae</taxon>
        <taxon>Amblyomminae</taxon>
        <taxon>Amblyomma</taxon>
    </lineage>
</organism>
<dbReference type="GO" id="GO:0005615">
    <property type="term" value="C:extracellular space"/>
    <property type="evidence" value="ECO:0007669"/>
    <property type="project" value="TreeGrafter"/>
</dbReference>
<dbReference type="PANTHER" id="PTHR46186:SF2">
    <property type="entry name" value="CYSTATIN"/>
    <property type="match status" value="1"/>
</dbReference>
<comment type="subcellular location">
    <subcellularLocation>
        <location evidence="1">Secreted</location>
    </subcellularLocation>
</comment>
<dbReference type="Pfam" id="PF00031">
    <property type="entry name" value="Cystatin"/>
    <property type="match status" value="1"/>
</dbReference>
<dbReference type="GO" id="GO:0004869">
    <property type="term" value="F:cysteine-type endopeptidase inhibitor activity"/>
    <property type="evidence" value="ECO:0007669"/>
    <property type="project" value="UniProtKB-KW"/>
</dbReference>
<dbReference type="PANTHER" id="PTHR46186">
    <property type="entry name" value="CYSTATIN"/>
    <property type="match status" value="1"/>
</dbReference>
<dbReference type="InterPro" id="IPR000010">
    <property type="entry name" value="Cystatin_dom"/>
</dbReference>
<dbReference type="SMART" id="SM00043">
    <property type="entry name" value="CY"/>
    <property type="match status" value="1"/>
</dbReference>
<name>A0A023FPZ6_AMBCJ</name>
<keyword evidence="5" id="KW-0789">Thiol protease inhibitor</keyword>
<evidence type="ECO:0000256" key="6">
    <source>
        <dbReference type="ARBA" id="ARBA00022729"/>
    </source>
</evidence>
<proteinExistence type="evidence at transcript level"/>
<feature type="chain" id="PRO_5018520916" evidence="7">
    <location>
        <begin position="21"/>
        <end position="129"/>
    </location>
</feature>
<keyword evidence="3" id="KW-0964">Secreted</keyword>
<sequence length="129" mass="14013">MARSVSLAAVLAVCIAACVATITGGWSTKDPQSSPKYKELAHYAVAQRVEGLQKYDTVLELTSVETQVVAGLNYRLTFTIAGSECTIGEIEYSEERCPPKENVAKATCTAVVYEKPWENLRSLTSFNCA</sequence>
<reference evidence="9" key="1">
    <citation type="submission" date="2014-03" db="EMBL/GenBank/DDBJ databases">
        <title>The sialotranscriptome of Amblyomma triste, Amblyomma parvum and Amblyomma cajennense ticks, uncovered by 454-based RNA-seq.</title>
        <authorList>
            <person name="Garcia G.R."/>
            <person name="Gardinassi L.G."/>
            <person name="Ribeiro J.M."/>
            <person name="Anatriello E."/>
            <person name="Ferreira B.R."/>
            <person name="Moreira H.N."/>
            <person name="Mafra C."/>
            <person name="Olegario M.M."/>
            <person name="Szabo P.J."/>
            <person name="Miranda-Santos I.K."/>
            <person name="Maruyama S.R."/>
        </authorList>
    </citation>
    <scope>NUCLEOTIDE SEQUENCE</scope>
    <source>
        <strain evidence="9">Uberlandia</strain>
        <tissue evidence="9">Salivary glands</tissue>
    </source>
</reference>
<dbReference type="InterPro" id="IPR046350">
    <property type="entry name" value="Cystatin_sf"/>
</dbReference>
<evidence type="ECO:0000256" key="3">
    <source>
        <dbReference type="ARBA" id="ARBA00022525"/>
    </source>
</evidence>
<evidence type="ECO:0000256" key="1">
    <source>
        <dbReference type="ARBA" id="ARBA00004613"/>
    </source>
</evidence>
<feature type="domain" description="Cystatin" evidence="8">
    <location>
        <begin position="21"/>
        <end position="129"/>
    </location>
</feature>